<dbReference type="Proteomes" id="UP000245634">
    <property type="component" value="Unassembled WGS sequence"/>
</dbReference>
<gene>
    <name evidence="2" type="ORF">C7459_10258</name>
</gene>
<accession>A0A316DDW0</accession>
<evidence type="ECO:0000313" key="3">
    <source>
        <dbReference type="Proteomes" id="UP000245634"/>
    </source>
</evidence>
<reference evidence="2 3" key="1">
    <citation type="submission" date="2018-05" db="EMBL/GenBank/DDBJ databases">
        <title>Genomic Encyclopedia of Type Strains, Phase IV (KMG-IV): sequencing the most valuable type-strain genomes for metagenomic binning, comparative biology and taxonomic classification.</title>
        <authorList>
            <person name="Goeker M."/>
        </authorList>
    </citation>
    <scope>NUCLEOTIDE SEQUENCE [LARGE SCALE GENOMIC DNA]</scope>
    <source>
        <strain evidence="2 3">DSM 18773</strain>
    </source>
</reference>
<keyword evidence="1" id="KW-1133">Transmembrane helix</keyword>
<proteinExistence type="predicted"/>
<dbReference type="OrthoDB" id="2377199at2"/>
<keyword evidence="1" id="KW-0472">Membrane</keyword>
<evidence type="ECO:0000313" key="2">
    <source>
        <dbReference type="EMBL" id="PWK15818.1"/>
    </source>
</evidence>
<dbReference type="AlphaFoldDB" id="A0A316DDW0"/>
<keyword evidence="1" id="KW-0812">Transmembrane</keyword>
<organism evidence="2 3">
    <name type="scientific">Tumebacillus permanentifrigoris</name>
    <dbReference type="NCBI Taxonomy" id="378543"/>
    <lineage>
        <taxon>Bacteria</taxon>
        <taxon>Bacillati</taxon>
        <taxon>Bacillota</taxon>
        <taxon>Bacilli</taxon>
        <taxon>Bacillales</taxon>
        <taxon>Alicyclobacillaceae</taxon>
        <taxon>Tumebacillus</taxon>
    </lineage>
</organism>
<comment type="caution">
    <text evidence="2">The sequence shown here is derived from an EMBL/GenBank/DDBJ whole genome shotgun (WGS) entry which is preliminary data.</text>
</comment>
<dbReference type="EMBL" id="QGGL01000002">
    <property type="protein sequence ID" value="PWK15818.1"/>
    <property type="molecule type" value="Genomic_DNA"/>
</dbReference>
<sequence length="102" mass="11185">MALSPCHVRKHVGRHVCITCHDGARHYGVVHSVTRDGVYLQRTPYGGSVSAQADESTVQHADRPHAVDGESVFFPLLFLPLVALAVVAATAPYRYGYGGYYW</sequence>
<protein>
    <submittedName>
        <fullName evidence="2">Uncharacterized protein</fullName>
    </submittedName>
</protein>
<evidence type="ECO:0000256" key="1">
    <source>
        <dbReference type="SAM" id="Phobius"/>
    </source>
</evidence>
<keyword evidence="3" id="KW-1185">Reference proteome</keyword>
<name>A0A316DDW0_9BACL</name>
<dbReference type="RefSeq" id="WP_109686042.1">
    <property type="nucleotide sequence ID" value="NZ_QGGL01000002.1"/>
</dbReference>
<feature type="transmembrane region" description="Helical" evidence="1">
    <location>
        <begin position="72"/>
        <end position="93"/>
    </location>
</feature>